<evidence type="ECO:0000313" key="1">
    <source>
        <dbReference type="EMBL" id="KAF4744304.1"/>
    </source>
</evidence>
<organism evidence="1 2">
    <name type="scientific">Perkinsus olseni</name>
    <name type="common">Perkinsus atlanticus</name>
    <dbReference type="NCBI Taxonomy" id="32597"/>
    <lineage>
        <taxon>Eukaryota</taxon>
        <taxon>Sar</taxon>
        <taxon>Alveolata</taxon>
        <taxon>Perkinsozoa</taxon>
        <taxon>Perkinsea</taxon>
        <taxon>Perkinsida</taxon>
        <taxon>Perkinsidae</taxon>
        <taxon>Perkinsus</taxon>
    </lineage>
</organism>
<name>A0A7J6TG92_PEROL</name>
<gene>
    <name evidence="1" type="ORF">FOZ62_001781</name>
</gene>
<sequence>MPALKWSQPLRLLLTIPPLLAFPWLGWRLLCVPPEPVLLIDGIVSNQLGLDRRPSWSASLSRLFWSGIVPTGTGGATARVSLPLLVRDGSRWALWTAHDALVYGTRWHQVPSHGTGGRICHGGSNPCSYGTERRAGDLLAPKVPGASILPERQTVKAGLQSGTVMMIGDAVAQTFVGTEAYAPGRSARFALVGCTLHGPYFFMCFRHLDRFFGPAVNLRTVLTKTAVAQ</sequence>
<dbReference type="EMBL" id="JABANM010007409">
    <property type="protein sequence ID" value="KAF4744304.1"/>
    <property type="molecule type" value="Genomic_DNA"/>
</dbReference>
<dbReference type="AlphaFoldDB" id="A0A7J6TG92"/>
<dbReference type="Proteomes" id="UP000574390">
    <property type="component" value="Unassembled WGS sequence"/>
</dbReference>
<proteinExistence type="predicted"/>
<feature type="non-terminal residue" evidence="1">
    <location>
        <position position="1"/>
    </location>
</feature>
<reference evidence="1 2" key="1">
    <citation type="submission" date="2020-04" db="EMBL/GenBank/DDBJ databases">
        <title>Perkinsus olseni comparative genomics.</title>
        <authorList>
            <person name="Bogema D.R."/>
        </authorList>
    </citation>
    <scope>NUCLEOTIDE SEQUENCE [LARGE SCALE GENOMIC DNA]</scope>
    <source>
        <strain evidence="1">ATCC PRA-205</strain>
    </source>
</reference>
<accession>A0A7J6TG92</accession>
<evidence type="ECO:0000313" key="2">
    <source>
        <dbReference type="Proteomes" id="UP000574390"/>
    </source>
</evidence>
<protein>
    <submittedName>
        <fullName evidence="1">Uncharacterized protein</fullName>
    </submittedName>
</protein>
<comment type="caution">
    <text evidence="1">The sequence shown here is derived from an EMBL/GenBank/DDBJ whole genome shotgun (WGS) entry which is preliminary data.</text>
</comment>